<dbReference type="Gene3D" id="4.10.60.10">
    <property type="entry name" value="Zinc finger, CCHC-type"/>
    <property type="match status" value="1"/>
</dbReference>
<dbReference type="SUPFAM" id="SSF57756">
    <property type="entry name" value="Retrovirus zinc finger-like domains"/>
    <property type="match status" value="1"/>
</dbReference>
<dbReference type="InterPro" id="IPR036875">
    <property type="entry name" value="Znf_CCHC_sf"/>
</dbReference>
<keyword evidence="2" id="KW-0863">Zinc-finger</keyword>
<keyword evidence="2" id="KW-0862">Zinc</keyword>
<dbReference type="AlphaFoldDB" id="A0AAV9ZQE2"/>
<reference evidence="4 5" key="1">
    <citation type="journal article" date="2024" name="J Genomics">
        <title>Draft genome sequencing and assembly of Favolaschia claudopus CIRM-BRFM 2984 isolated from oak limbs.</title>
        <authorList>
            <person name="Navarro D."/>
            <person name="Drula E."/>
            <person name="Chaduli D."/>
            <person name="Cazenave R."/>
            <person name="Ahrendt S."/>
            <person name="Wang J."/>
            <person name="Lipzen A."/>
            <person name="Daum C."/>
            <person name="Barry K."/>
            <person name="Grigoriev I.V."/>
            <person name="Favel A."/>
            <person name="Rosso M.N."/>
            <person name="Martin F."/>
        </authorList>
    </citation>
    <scope>NUCLEOTIDE SEQUENCE [LARGE SCALE GENOMIC DNA]</scope>
    <source>
        <strain evidence="4 5">CIRM-BRFM 2984</strain>
    </source>
</reference>
<evidence type="ECO:0000259" key="3">
    <source>
        <dbReference type="PROSITE" id="PS50158"/>
    </source>
</evidence>
<dbReference type="GO" id="GO:0003676">
    <property type="term" value="F:nucleic acid binding"/>
    <property type="evidence" value="ECO:0007669"/>
    <property type="project" value="InterPro"/>
</dbReference>
<keyword evidence="5" id="KW-1185">Reference proteome</keyword>
<feature type="non-terminal residue" evidence="4">
    <location>
        <position position="169"/>
    </location>
</feature>
<name>A0AAV9ZQE2_9AGAR</name>
<sequence>RGARRLKSGDLAIILRSQEDVELIRNNSAEWLPRFAPGAWTSIPKYSVVINGVPATFDTTSELDIRRLEDNNPDVLLPYSISRVRWLRKPKSDFASLVADIRDSQSANQAIDNGLSSDYSLLSVHKLTDKIIQCYKCQKYGHMAKFCKEPDRCALCAGEHPTNFCELKQ</sequence>
<dbReference type="PROSITE" id="PS50158">
    <property type="entry name" value="ZF_CCHC"/>
    <property type="match status" value="1"/>
</dbReference>
<evidence type="ECO:0000256" key="2">
    <source>
        <dbReference type="PROSITE-ProRule" id="PRU00047"/>
    </source>
</evidence>
<feature type="domain" description="CCHC-type" evidence="3">
    <location>
        <begin position="134"/>
        <end position="149"/>
    </location>
</feature>
<feature type="non-terminal residue" evidence="4">
    <location>
        <position position="1"/>
    </location>
</feature>
<gene>
    <name evidence="4" type="ORF">R3P38DRAFT_2473449</name>
</gene>
<dbReference type="SMART" id="SM00343">
    <property type="entry name" value="ZnF_C2HC"/>
    <property type="match status" value="1"/>
</dbReference>
<evidence type="ECO:0000313" key="4">
    <source>
        <dbReference type="EMBL" id="KAK6988556.1"/>
    </source>
</evidence>
<protein>
    <recommendedName>
        <fullName evidence="3">CCHC-type domain-containing protein</fullName>
    </recommendedName>
</protein>
<dbReference type="EMBL" id="JAWWNJ010000122">
    <property type="protein sequence ID" value="KAK6988556.1"/>
    <property type="molecule type" value="Genomic_DNA"/>
</dbReference>
<evidence type="ECO:0000313" key="5">
    <source>
        <dbReference type="Proteomes" id="UP001362999"/>
    </source>
</evidence>
<organism evidence="4 5">
    <name type="scientific">Favolaschia claudopus</name>
    <dbReference type="NCBI Taxonomy" id="2862362"/>
    <lineage>
        <taxon>Eukaryota</taxon>
        <taxon>Fungi</taxon>
        <taxon>Dikarya</taxon>
        <taxon>Basidiomycota</taxon>
        <taxon>Agaricomycotina</taxon>
        <taxon>Agaricomycetes</taxon>
        <taxon>Agaricomycetidae</taxon>
        <taxon>Agaricales</taxon>
        <taxon>Marasmiineae</taxon>
        <taxon>Mycenaceae</taxon>
        <taxon>Favolaschia</taxon>
    </lineage>
</organism>
<keyword evidence="1" id="KW-0507">mRNA processing</keyword>
<dbReference type="Pfam" id="PF00098">
    <property type="entry name" value="zf-CCHC"/>
    <property type="match status" value="1"/>
</dbReference>
<evidence type="ECO:0000256" key="1">
    <source>
        <dbReference type="ARBA" id="ARBA00022664"/>
    </source>
</evidence>
<dbReference type="Proteomes" id="UP001362999">
    <property type="component" value="Unassembled WGS sequence"/>
</dbReference>
<accession>A0AAV9ZQE2</accession>
<keyword evidence="2" id="KW-0479">Metal-binding</keyword>
<dbReference type="InterPro" id="IPR001878">
    <property type="entry name" value="Znf_CCHC"/>
</dbReference>
<dbReference type="GO" id="GO:0006397">
    <property type="term" value="P:mRNA processing"/>
    <property type="evidence" value="ECO:0007669"/>
    <property type="project" value="UniProtKB-KW"/>
</dbReference>
<comment type="caution">
    <text evidence="4">The sequence shown here is derived from an EMBL/GenBank/DDBJ whole genome shotgun (WGS) entry which is preliminary data.</text>
</comment>
<dbReference type="GO" id="GO:0008270">
    <property type="term" value="F:zinc ion binding"/>
    <property type="evidence" value="ECO:0007669"/>
    <property type="project" value="UniProtKB-KW"/>
</dbReference>
<proteinExistence type="predicted"/>